<comment type="subunit">
    <text evidence="5">Homodimer.</text>
</comment>
<comment type="cofactor">
    <cofactor evidence="1">
        <name>pyridoxal 5'-phosphate</name>
        <dbReference type="ChEBI" id="CHEBI:597326"/>
    </cofactor>
</comment>
<evidence type="ECO:0000259" key="19">
    <source>
        <dbReference type="Pfam" id="PF00365"/>
    </source>
</evidence>
<evidence type="ECO:0000256" key="12">
    <source>
        <dbReference type="ARBA" id="ARBA00022840"/>
    </source>
</evidence>
<dbReference type="FunFam" id="3.40.50.450:FF:000002">
    <property type="entry name" value="ATP-dependent 6-phosphofructokinase"/>
    <property type="match status" value="1"/>
</dbReference>
<dbReference type="PANTHER" id="PTHR11751:SF29">
    <property type="entry name" value="ALANINE TRANSAMINASE"/>
    <property type="match status" value="1"/>
</dbReference>
<evidence type="ECO:0000259" key="18">
    <source>
        <dbReference type="Pfam" id="PF00155"/>
    </source>
</evidence>
<evidence type="ECO:0000256" key="11">
    <source>
        <dbReference type="ARBA" id="ARBA00022777"/>
    </source>
</evidence>
<keyword evidence="7" id="KW-0032">Aminotransferase</keyword>
<comment type="caution">
    <text evidence="21">The sequence shown here is derived from an EMBL/GenBank/DDBJ whole genome shotgun (WGS) entry which is preliminary data.</text>
</comment>
<name>A0A3F2RXU6_9STRA</name>
<keyword evidence="9" id="KW-0479">Metal-binding</keyword>
<dbReference type="Pfam" id="PF00155">
    <property type="entry name" value="Aminotran_1_2"/>
    <property type="match status" value="1"/>
</dbReference>
<dbReference type="GO" id="GO:0046872">
    <property type="term" value="F:metal ion binding"/>
    <property type="evidence" value="ECO:0007669"/>
    <property type="project" value="UniProtKB-KW"/>
</dbReference>
<evidence type="ECO:0008006" key="24">
    <source>
        <dbReference type="Google" id="ProtNLM"/>
    </source>
</evidence>
<dbReference type="Gene3D" id="1.10.287.1970">
    <property type="match status" value="1"/>
</dbReference>
<comment type="cofactor">
    <cofactor evidence="2">
        <name>Mg(2+)</name>
        <dbReference type="ChEBI" id="CHEBI:18420"/>
    </cofactor>
</comment>
<dbReference type="InterPro" id="IPR000023">
    <property type="entry name" value="Phosphofructokinase_dom"/>
</dbReference>
<dbReference type="FunFam" id="1.10.287.1970:FF:000001">
    <property type="entry name" value="Alanine aminotransferase 2"/>
    <property type="match status" value="1"/>
</dbReference>
<dbReference type="InterPro" id="IPR035966">
    <property type="entry name" value="PKF_sf"/>
</dbReference>
<dbReference type="CDD" id="cd00609">
    <property type="entry name" value="AAT_like"/>
    <property type="match status" value="1"/>
</dbReference>
<evidence type="ECO:0000256" key="13">
    <source>
        <dbReference type="ARBA" id="ARBA00022842"/>
    </source>
</evidence>
<keyword evidence="13" id="KW-0460">Magnesium</keyword>
<dbReference type="PRINTS" id="PR00476">
    <property type="entry name" value="PHFRCTKINASE"/>
</dbReference>
<dbReference type="NCBIfam" id="NF005301">
    <property type="entry name" value="PRK06830.1"/>
    <property type="match status" value="1"/>
</dbReference>
<evidence type="ECO:0000256" key="3">
    <source>
        <dbReference type="ARBA" id="ARBA00002659"/>
    </source>
</evidence>
<evidence type="ECO:0000256" key="8">
    <source>
        <dbReference type="ARBA" id="ARBA00022679"/>
    </source>
</evidence>
<dbReference type="UniPathway" id="UPA00109">
    <property type="reaction ID" value="UER00182"/>
</dbReference>
<keyword evidence="14" id="KW-0663">Pyridoxal phosphate</keyword>
<dbReference type="GO" id="GO:0004021">
    <property type="term" value="F:L-alanine:2-oxoglutarate aminotransferase activity"/>
    <property type="evidence" value="ECO:0007669"/>
    <property type="project" value="TreeGrafter"/>
</dbReference>
<dbReference type="GO" id="GO:0030170">
    <property type="term" value="F:pyridoxal phosphate binding"/>
    <property type="evidence" value="ECO:0007669"/>
    <property type="project" value="InterPro"/>
</dbReference>
<dbReference type="InterPro" id="IPR004839">
    <property type="entry name" value="Aminotransferase_I/II_large"/>
</dbReference>
<dbReference type="InterPro" id="IPR045088">
    <property type="entry name" value="ALAT1/2-like"/>
</dbReference>
<comment type="catalytic activity">
    <reaction evidence="17">
        <text>beta-D-fructose 6-phosphate + ATP = beta-D-fructose 1,6-bisphosphate + ADP + H(+)</text>
        <dbReference type="Rhea" id="RHEA:16109"/>
        <dbReference type="ChEBI" id="CHEBI:15378"/>
        <dbReference type="ChEBI" id="CHEBI:30616"/>
        <dbReference type="ChEBI" id="CHEBI:32966"/>
        <dbReference type="ChEBI" id="CHEBI:57634"/>
        <dbReference type="ChEBI" id="CHEBI:456216"/>
        <dbReference type="EC" id="2.7.1.11"/>
    </reaction>
</comment>
<evidence type="ECO:0000256" key="14">
    <source>
        <dbReference type="ARBA" id="ARBA00022898"/>
    </source>
</evidence>
<keyword evidence="11" id="KW-0418">Kinase</keyword>
<dbReference type="FunFam" id="3.40.50.460:FF:000018">
    <property type="entry name" value="Phosphofructokinase"/>
    <property type="match status" value="1"/>
</dbReference>
<proteinExistence type="inferred from homology"/>
<dbReference type="FunFam" id="3.90.1150.10:FF:000151">
    <property type="entry name" value="Alanine aminotransferase 2"/>
    <property type="match status" value="1"/>
</dbReference>
<keyword evidence="8" id="KW-0808">Transferase</keyword>
<evidence type="ECO:0000256" key="17">
    <source>
        <dbReference type="ARBA" id="ARBA00048070"/>
    </source>
</evidence>
<organism evidence="21 22">
    <name type="scientific">Phytophthora kernoviae</name>
    <dbReference type="NCBI Taxonomy" id="325452"/>
    <lineage>
        <taxon>Eukaryota</taxon>
        <taxon>Sar</taxon>
        <taxon>Stramenopiles</taxon>
        <taxon>Oomycota</taxon>
        <taxon>Peronosporomycetes</taxon>
        <taxon>Peronosporales</taxon>
        <taxon>Peronosporaceae</taxon>
        <taxon>Phytophthora</taxon>
    </lineage>
</organism>
<sequence length="1014" mass="110848">MSFRRESVDSSAAAFQVAHKAAPFAGKHPKGFGEMVLVEGVSIAQTYLLPVPHLNHWLPEKDAKVSNRRKLDTQAEDPVERKSTYNKIMGESDVILGDIRRNDSQEAVSRAYVRAGPREHLFFDPSKVKAAIVTCGGLCPGLNNVVRDVTLALWNLYGVRDIYGIRMGFAGFYNWDSMDQKEAPIMLTPKNVSSIHHHGGTILGSNRGGFDQDKIIDFLTKNGVSQVYVIGGDGTHRAANKISEECRRRKLAVAVAGVPKTIDNDVDLLDRSFGFNTAVEEAQRAIRSASTEARCVPNGIGVVKLMGRSAGFIAAHASLSSGDVNLCLVPEIPIELDGPRSCLEHLEHVVEEQGHGVVVVAEGAGEELLGESVEADAGGNKKLPPIGAFMKDRIQEHFTKKGKECTVKYIDPSYMIRSVPANAADSLYCMLLGQNAVHGAMAGYTGFTVGLSANRVVYFPIEAVTRNSPRCMDPFGRTWERVLCLTRQPNTARVGDKMKGAKSCRLPLKHSHRKMLSRLAFKQLRSASSATTARGFAVLTGETINPNIIKAEYAVRGALVLRSNEYEDRLAKGDTSLPFDKVIPCNIGNPLVLKQPPIEFHRQVLALVNVPGLVDQPEAKKLFPPDAIARAKFYIDNIVGGTGAYGHSKGSAVVREEVARFLQRRDGHPADPEDIYLTDGASPAVQNSLLALIRNENDAILTPIPQYPLYSAAIAINGGSLVGYYLDENNAWGLDVKELARAVQEARSAGKTVRALAAINPGNPTGQCLSTENIEEIIKFCKQENILILADEVYQENVYASGKKFVSFKKVLCDMGDEYDGVELISFHSTSKGFTGECGRRGGYMELVHIDEGAKEQLYKLMSVNLCSNIEGQLMVGMMTNPPQAGDASYKRYVEQRDGTLQALKRRAVKLVEAFNELEGVTCNETEGAMYTFPRVTLPTKAVEAAKAAGMAPDAFYCMQMLDETGIVVVPGSGFGQKEGTWHFRSTILPPEEAVDEVIEKTAKFHAKFMDKYR</sequence>
<keyword evidence="12" id="KW-0067">ATP-binding</keyword>
<dbReference type="InterPro" id="IPR015421">
    <property type="entry name" value="PyrdxlP-dep_Trfase_major"/>
</dbReference>
<dbReference type="GO" id="GO:0005524">
    <property type="term" value="F:ATP binding"/>
    <property type="evidence" value="ECO:0007669"/>
    <property type="project" value="UniProtKB-KW"/>
</dbReference>
<evidence type="ECO:0000256" key="10">
    <source>
        <dbReference type="ARBA" id="ARBA00022741"/>
    </source>
</evidence>
<keyword evidence="6" id="KW-0963">Cytoplasm</keyword>
<dbReference type="SUPFAM" id="SSF53784">
    <property type="entry name" value="Phosphofructokinase"/>
    <property type="match status" value="1"/>
</dbReference>
<dbReference type="GO" id="GO:0006002">
    <property type="term" value="P:fructose 6-phosphate metabolic process"/>
    <property type="evidence" value="ECO:0007669"/>
    <property type="project" value="InterPro"/>
</dbReference>
<feature type="domain" description="Phosphofructokinase" evidence="19">
    <location>
        <begin position="130"/>
        <end position="438"/>
    </location>
</feature>
<dbReference type="Proteomes" id="UP000284657">
    <property type="component" value="Unassembled WGS sequence"/>
</dbReference>
<dbReference type="GO" id="GO:0042853">
    <property type="term" value="P:L-alanine catabolic process"/>
    <property type="evidence" value="ECO:0007669"/>
    <property type="project" value="UniProtKB-UniPathway"/>
</dbReference>
<evidence type="ECO:0000313" key="20">
    <source>
        <dbReference type="EMBL" id="RLN51373.1"/>
    </source>
</evidence>
<gene>
    <name evidence="20" type="ORF">BBJ29_000634</name>
    <name evidence="21" type="ORF">BBP00_00002275</name>
</gene>
<dbReference type="UniPathway" id="UPA00528">
    <property type="reaction ID" value="UER00586"/>
</dbReference>
<dbReference type="GO" id="GO:0005829">
    <property type="term" value="C:cytosol"/>
    <property type="evidence" value="ECO:0007669"/>
    <property type="project" value="UniProtKB-ARBA"/>
</dbReference>
<reference evidence="22 23" key="1">
    <citation type="submission" date="2018-07" db="EMBL/GenBank/DDBJ databases">
        <title>Genome sequencing of oomycete isolates from Chile give support for New Zealand origin for Phytophthora kernoviae and make available the first Nothophytophthora sp. genome.</title>
        <authorList>
            <person name="Studholme D.J."/>
            <person name="Sanfuentes E."/>
            <person name="Panda P."/>
            <person name="Hill R."/>
            <person name="Sambles C."/>
            <person name="Grant M."/>
            <person name="Williams N.M."/>
            <person name="Mcdougal R.L."/>
        </authorList>
    </citation>
    <scope>NUCLEOTIDE SEQUENCE [LARGE SCALE GENOMIC DNA]</scope>
    <source>
        <strain evidence="21">Chile6</strain>
        <strain evidence="20">Chile7</strain>
    </source>
</reference>
<evidence type="ECO:0000256" key="9">
    <source>
        <dbReference type="ARBA" id="ARBA00022723"/>
    </source>
</evidence>
<evidence type="ECO:0000313" key="22">
    <source>
        <dbReference type="Proteomes" id="UP000277300"/>
    </source>
</evidence>
<dbReference type="Gene3D" id="3.90.1150.10">
    <property type="entry name" value="Aspartate Aminotransferase, domain 1"/>
    <property type="match status" value="1"/>
</dbReference>
<evidence type="ECO:0000256" key="7">
    <source>
        <dbReference type="ARBA" id="ARBA00022576"/>
    </source>
</evidence>
<dbReference type="EMBL" id="MBAD02001865">
    <property type="protein sequence ID" value="RLN51373.1"/>
    <property type="molecule type" value="Genomic_DNA"/>
</dbReference>
<evidence type="ECO:0000256" key="16">
    <source>
        <dbReference type="ARBA" id="ARBA00025785"/>
    </source>
</evidence>
<dbReference type="Gene3D" id="3.40.640.10">
    <property type="entry name" value="Type I PLP-dependent aspartate aminotransferase-like (Major domain)"/>
    <property type="match status" value="1"/>
</dbReference>
<protein>
    <recommendedName>
        <fullName evidence="24">Phosphofructokinase domain-containing protein</fullName>
    </recommendedName>
</protein>
<comment type="similarity">
    <text evidence="16">Belongs to the class-I pyridoxal-phosphate-dependent aminotransferase family. Alanine aminotransferase subfamily.</text>
</comment>
<dbReference type="InterPro" id="IPR022953">
    <property type="entry name" value="ATP_PFK"/>
</dbReference>
<evidence type="ECO:0000313" key="23">
    <source>
        <dbReference type="Proteomes" id="UP000284657"/>
    </source>
</evidence>
<dbReference type="OrthoDB" id="1732682at2759"/>
<evidence type="ECO:0000256" key="4">
    <source>
        <dbReference type="ARBA" id="ARBA00004496"/>
    </source>
</evidence>
<evidence type="ECO:0000256" key="15">
    <source>
        <dbReference type="ARBA" id="ARBA00023152"/>
    </source>
</evidence>
<comment type="subcellular location">
    <subcellularLocation>
        <location evidence="4">Cytoplasm</location>
    </subcellularLocation>
</comment>
<dbReference type="PANTHER" id="PTHR11751">
    <property type="entry name" value="ALANINE AMINOTRANSFERASE"/>
    <property type="match status" value="1"/>
</dbReference>
<dbReference type="Proteomes" id="UP000277300">
    <property type="component" value="Unassembled WGS sequence"/>
</dbReference>
<feature type="domain" description="Aminotransferase class I/classII large" evidence="18">
    <location>
        <begin position="637"/>
        <end position="1000"/>
    </location>
</feature>
<evidence type="ECO:0000256" key="1">
    <source>
        <dbReference type="ARBA" id="ARBA00001933"/>
    </source>
</evidence>
<keyword evidence="15" id="KW-0324">Glycolysis</keyword>
<dbReference type="EMBL" id="MBDO02000037">
    <property type="protein sequence ID" value="RLN66374.1"/>
    <property type="molecule type" value="Genomic_DNA"/>
</dbReference>
<keyword evidence="10" id="KW-0547">Nucleotide-binding</keyword>
<evidence type="ECO:0000313" key="21">
    <source>
        <dbReference type="EMBL" id="RLN66374.1"/>
    </source>
</evidence>
<dbReference type="Gene3D" id="3.40.50.450">
    <property type="match status" value="1"/>
</dbReference>
<dbReference type="Pfam" id="PF00365">
    <property type="entry name" value="PFK"/>
    <property type="match status" value="1"/>
</dbReference>
<dbReference type="AlphaFoldDB" id="A0A3F2RXU6"/>
<dbReference type="InterPro" id="IPR015424">
    <property type="entry name" value="PyrdxlP-dep_Trfase"/>
</dbReference>
<accession>A0A3F2RXU6</accession>
<dbReference type="SUPFAM" id="SSF53383">
    <property type="entry name" value="PLP-dependent transferases"/>
    <property type="match status" value="1"/>
</dbReference>
<dbReference type="InterPro" id="IPR015422">
    <property type="entry name" value="PyrdxlP-dep_Trfase_small"/>
</dbReference>
<evidence type="ECO:0000256" key="5">
    <source>
        <dbReference type="ARBA" id="ARBA00011738"/>
    </source>
</evidence>
<comment type="function">
    <text evidence="3">Catalyzes the phosphorylation of D-fructose 6-phosphate to fructose 1,6-bisphosphate by ATP, the first committing step of glycolysis.</text>
</comment>
<dbReference type="FunFam" id="3.40.640.10:FF:000012">
    <property type="entry name" value="alanine aminotransferase 2"/>
    <property type="match status" value="1"/>
</dbReference>
<evidence type="ECO:0000256" key="2">
    <source>
        <dbReference type="ARBA" id="ARBA00001946"/>
    </source>
</evidence>
<evidence type="ECO:0000256" key="6">
    <source>
        <dbReference type="ARBA" id="ARBA00022490"/>
    </source>
</evidence>
<dbReference type="GO" id="GO:0003872">
    <property type="term" value="F:6-phosphofructokinase activity"/>
    <property type="evidence" value="ECO:0007669"/>
    <property type="project" value="UniProtKB-EC"/>
</dbReference>